<dbReference type="CDD" id="cd04301">
    <property type="entry name" value="NAT_SF"/>
    <property type="match status" value="1"/>
</dbReference>
<keyword evidence="5" id="KW-1185">Reference proteome</keyword>
<dbReference type="SUPFAM" id="SSF55729">
    <property type="entry name" value="Acyl-CoA N-acyltransferases (Nat)"/>
    <property type="match status" value="1"/>
</dbReference>
<evidence type="ECO:0000259" key="3">
    <source>
        <dbReference type="PROSITE" id="PS51186"/>
    </source>
</evidence>
<dbReference type="Gene3D" id="3.40.630.30">
    <property type="match status" value="1"/>
</dbReference>
<organism evidence="4 5">
    <name type="scientific">Lentzea tibetensis</name>
    <dbReference type="NCBI Taxonomy" id="2591470"/>
    <lineage>
        <taxon>Bacteria</taxon>
        <taxon>Bacillati</taxon>
        <taxon>Actinomycetota</taxon>
        <taxon>Actinomycetes</taxon>
        <taxon>Pseudonocardiales</taxon>
        <taxon>Pseudonocardiaceae</taxon>
        <taxon>Lentzea</taxon>
    </lineage>
</organism>
<feature type="domain" description="N-acetyltransferase" evidence="3">
    <location>
        <begin position="1"/>
        <end position="141"/>
    </location>
</feature>
<evidence type="ECO:0000256" key="1">
    <source>
        <dbReference type="ARBA" id="ARBA00022679"/>
    </source>
</evidence>
<comment type="caution">
    <text evidence="4">The sequence shown here is derived from an EMBL/GenBank/DDBJ whole genome shotgun (WGS) entry which is preliminary data.</text>
</comment>
<sequence length="159" mass="17573">MLAELTREYASRYGDEVAHAEMTRHHDDEFAPPHGSLLLLMRAGGAVAGGALRRCDERTAELKRVWTHSAHRRRGLARQVVAALENEAVRLGYRRLRLTTGPRQPEARSLYLATGYTPLFDVHADPLDIGLLAFEKALDTRPALTSGVLTYVVKLTASG</sequence>
<dbReference type="InterPro" id="IPR000182">
    <property type="entry name" value="GNAT_dom"/>
</dbReference>
<dbReference type="PROSITE" id="PS51186">
    <property type="entry name" value="GNAT"/>
    <property type="match status" value="1"/>
</dbReference>
<keyword evidence="2" id="KW-0012">Acyltransferase</keyword>
<evidence type="ECO:0000313" key="5">
    <source>
        <dbReference type="Proteomes" id="UP000316639"/>
    </source>
</evidence>
<dbReference type="Proteomes" id="UP000316639">
    <property type="component" value="Unassembled WGS sequence"/>
</dbReference>
<gene>
    <name evidence="4" type="ORF">FKR81_20205</name>
</gene>
<dbReference type="EMBL" id="VOBR01000012">
    <property type="protein sequence ID" value="TWP50602.1"/>
    <property type="molecule type" value="Genomic_DNA"/>
</dbReference>
<dbReference type="InterPro" id="IPR050832">
    <property type="entry name" value="Bact_Acetyltransf"/>
</dbReference>
<dbReference type="PANTHER" id="PTHR43877:SF2">
    <property type="entry name" value="AMINOALKYLPHOSPHONATE N-ACETYLTRANSFERASE-RELATED"/>
    <property type="match status" value="1"/>
</dbReference>
<proteinExistence type="predicted"/>
<dbReference type="PANTHER" id="PTHR43877">
    <property type="entry name" value="AMINOALKYLPHOSPHONATE N-ACETYLTRANSFERASE-RELATED-RELATED"/>
    <property type="match status" value="1"/>
</dbReference>
<name>A0A563ESM2_9PSEU</name>
<evidence type="ECO:0000256" key="2">
    <source>
        <dbReference type="ARBA" id="ARBA00023315"/>
    </source>
</evidence>
<dbReference type="Pfam" id="PF00583">
    <property type="entry name" value="Acetyltransf_1"/>
    <property type="match status" value="1"/>
</dbReference>
<evidence type="ECO:0000313" key="4">
    <source>
        <dbReference type="EMBL" id="TWP50602.1"/>
    </source>
</evidence>
<protein>
    <submittedName>
        <fullName evidence="4">GNAT family N-acetyltransferase</fullName>
    </submittedName>
</protein>
<accession>A0A563ESM2</accession>
<dbReference type="AlphaFoldDB" id="A0A563ESM2"/>
<reference evidence="4 5" key="1">
    <citation type="submission" date="2019-07" db="EMBL/GenBank/DDBJ databases">
        <title>Lentzea xizangensis sp. nov., isolated from Qinghai-Tibetan Plateau Soils.</title>
        <authorList>
            <person name="Huang J."/>
        </authorList>
    </citation>
    <scope>NUCLEOTIDE SEQUENCE [LARGE SCALE GENOMIC DNA]</scope>
    <source>
        <strain evidence="4 5">FXJ1.1311</strain>
    </source>
</reference>
<dbReference type="GO" id="GO:0016747">
    <property type="term" value="F:acyltransferase activity, transferring groups other than amino-acyl groups"/>
    <property type="evidence" value="ECO:0007669"/>
    <property type="project" value="InterPro"/>
</dbReference>
<keyword evidence="1 4" id="KW-0808">Transferase</keyword>
<dbReference type="InterPro" id="IPR016181">
    <property type="entry name" value="Acyl_CoA_acyltransferase"/>
</dbReference>
<dbReference type="OrthoDB" id="70840at2"/>